<evidence type="ECO:0000313" key="14">
    <source>
        <dbReference type="EMBL" id="MCY6371045.1"/>
    </source>
</evidence>
<keyword evidence="6 11" id="KW-0812">Transmembrane</keyword>
<dbReference type="RefSeq" id="WP_268049883.1">
    <property type="nucleotide sequence ID" value="NZ_JAPQES010000003.1"/>
</dbReference>
<dbReference type="CDD" id="cd00082">
    <property type="entry name" value="HisKA"/>
    <property type="match status" value="1"/>
</dbReference>
<sequence>MTVKEKLLNFKRKILEIKFIKWSCDSINLLIDKMKKDIRIELILTCTICALAAFGVYSVSGRYMASREISIDYSYSINMMLHKAENAAAEINKNQNKIKNNESIKEILKQNDIDDRYNCMVVDLDGKVIYKSDNVDEVQIDIYTTMKNIMELKNKSFERHGDFDELGNKEYVCLYPIKVNNNKVYFIVKGVPEGEIEYNTVLKDEEFAAVVILGVLIFILLFLLITKRKVNYIQQINNGVKQMSNGNLHYTIAEKGKDELSQLAVNINYMAKELEYRLKKEREIEKVKNDLITNVSHDLRTPLTSIMGYLGLIKEKRYNDEKQLNEYTNIAFNKSEKLKILIDDLFEYTKAANKGMKLNKREIILNELLAQLVEEFVPVFEENELEIEKEFSEEKFSVQLDPDKIVRVFENLIMNAVKYSFKPGKVKISIYKKEDNIIVGIKNKSKNIPKEELQYLFERFYKVDKSRASESGGSGLGLAISKSIVEMHGGKIWTQCEGEDICFFVSFSDNV</sequence>
<evidence type="ECO:0000256" key="1">
    <source>
        <dbReference type="ARBA" id="ARBA00000085"/>
    </source>
</evidence>
<dbReference type="CDD" id="cd06225">
    <property type="entry name" value="HAMP"/>
    <property type="match status" value="1"/>
</dbReference>
<dbReference type="EMBL" id="JAPQES010000003">
    <property type="protein sequence ID" value="MCY6371045.1"/>
    <property type="molecule type" value="Genomic_DNA"/>
</dbReference>
<keyword evidence="9" id="KW-0902">Two-component regulatory system</keyword>
<dbReference type="Pfam" id="PF00672">
    <property type="entry name" value="HAMP"/>
    <property type="match status" value="1"/>
</dbReference>
<dbReference type="Proteomes" id="UP001079657">
    <property type="component" value="Unassembled WGS sequence"/>
</dbReference>
<dbReference type="PRINTS" id="PR00344">
    <property type="entry name" value="BCTRLSENSOR"/>
</dbReference>
<dbReference type="EC" id="2.7.13.3" evidence="3"/>
<dbReference type="PANTHER" id="PTHR45528">
    <property type="entry name" value="SENSOR HISTIDINE KINASE CPXA"/>
    <property type="match status" value="1"/>
</dbReference>
<evidence type="ECO:0000256" key="5">
    <source>
        <dbReference type="ARBA" id="ARBA00022679"/>
    </source>
</evidence>
<comment type="catalytic activity">
    <reaction evidence="1">
        <text>ATP + protein L-histidine = ADP + protein N-phospho-L-histidine.</text>
        <dbReference type="EC" id="2.7.13.3"/>
    </reaction>
</comment>
<keyword evidence="5" id="KW-0808">Transferase</keyword>
<dbReference type="Pfam" id="PF02518">
    <property type="entry name" value="HATPase_c"/>
    <property type="match status" value="1"/>
</dbReference>
<dbReference type="Gene3D" id="6.10.340.10">
    <property type="match status" value="1"/>
</dbReference>
<dbReference type="InterPro" id="IPR004358">
    <property type="entry name" value="Sig_transdc_His_kin-like_C"/>
</dbReference>
<dbReference type="InterPro" id="IPR005467">
    <property type="entry name" value="His_kinase_dom"/>
</dbReference>
<keyword evidence="10 11" id="KW-0472">Membrane</keyword>
<evidence type="ECO:0000259" key="12">
    <source>
        <dbReference type="PROSITE" id="PS50109"/>
    </source>
</evidence>
<evidence type="ECO:0000256" key="7">
    <source>
        <dbReference type="ARBA" id="ARBA00022777"/>
    </source>
</evidence>
<evidence type="ECO:0000256" key="4">
    <source>
        <dbReference type="ARBA" id="ARBA00022553"/>
    </source>
</evidence>
<evidence type="ECO:0000259" key="13">
    <source>
        <dbReference type="PROSITE" id="PS50885"/>
    </source>
</evidence>
<evidence type="ECO:0000313" key="15">
    <source>
        <dbReference type="Proteomes" id="UP001079657"/>
    </source>
</evidence>
<name>A0ABT4CPR1_9CLOT</name>
<dbReference type="CDD" id="cd00075">
    <property type="entry name" value="HATPase"/>
    <property type="match status" value="1"/>
</dbReference>
<proteinExistence type="predicted"/>
<keyword evidence="7" id="KW-0418">Kinase</keyword>
<evidence type="ECO:0000256" key="10">
    <source>
        <dbReference type="ARBA" id="ARBA00023136"/>
    </source>
</evidence>
<dbReference type="GO" id="GO:0005524">
    <property type="term" value="F:ATP binding"/>
    <property type="evidence" value="ECO:0007669"/>
    <property type="project" value="UniProtKB-KW"/>
</dbReference>
<keyword evidence="14" id="KW-0547">Nucleotide-binding</keyword>
<keyword evidence="4" id="KW-0597">Phosphoprotein</keyword>
<accession>A0ABT4CPR1</accession>
<dbReference type="PROSITE" id="PS50109">
    <property type="entry name" value="HIS_KIN"/>
    <property type="match status" value="1"/>
</dbReference>
<dbReference type="Gene3D" id="1.10.287.130">
    <property type="match status" value="1"/>
</dbReference>
<comment type="caution">
    <text evidence="14">The sequence shown here is derived from an EMBL/GenBank/DDBJ whole genome shotgun (WGS) entry which is preliminary data.</text>
</comment>
<dbReference type="SUPFAM" id="SSF55874">
    <property type="entry name" value="ATPase domain of HSP90 chaperone/DNA topoisomerase II/histidine kinase"/>
    <property type="match status" value="1"/>
</dbReference>
<keyword evidence="8 11" id="KW-1133">Transmembrane helix</keyword>
<protein>
    <recommendedName>
        <fullName evidence="3">histidine kinase</fullName>
        <ecNumber evidence="3">2.7.13.3</ecNumber>
    </recommendedName>
</protein>
<dbReference type="PROSITE" id="PS50885">
    <property type="entry name" value="HAMP"/>
    <property type="match status" value="1"/>
</dbReference>
<evidence type="ECO:0000256" key="8">
    <source>
        <dbReference type="ARBA" id="ARBA00022989"/>
    </source>
</evidence>
<feature type="transmembrane region" description="Helical" evidence="11">
    <location>
        <begin position="207"/>
        <end position="225"/>
    </location>
</feature>
<keyword evidence="15" id="KW-1185">Reference proteome</keyword>
<dbReference type="Gene3D" id="3.30.565.10">
    <property type="entry name" value="Histidine kinase-like ATPase, C-terminal domain"/>
    <property type="match status" value="1"/>
</dbReference>
<evidence type="ECO:0000256" key="11">
    <source>
        <dbReference type="SAM" id="Phobius"/>
    </source>
</evidence>
<evidence type="ECO:0000256" key="3">
    <source>
        <dbReference type="ARBA" id="ARBA00012438"/>
    </source>
</evidence>
<dbReference type="InterPro" id="IPR003661">
    <property type="entry name" value="HisK_dim/P_dom"/>
</dbReference>
<evidence type="ECO:0000256" key="9">
    <source>
        <dbReference type="ARBA" id="ARBA00023012"/>
    </source>
</evidence>
<feature type="transmembrane region" description="Helical" evidence="11">
    <location>
        <begin position="42"/>
        <end position="60"/>
    </location>
</feature>
<feature type="domain" description="Histidine kinase" evidence="12">
    <location>
        <begin position="294"/>
        <end position="492"/>
    </location>
</feature>
<dbReference type="InterPro" id="IPR050398">
    <property type="entry name" value="HssS/ArlS-like"/>
</dbReference>
<dbReference type="SUPFAM" id="SSF158472">
    <property type="entry name" value="HAMP domain-like"/>
    <property type="match status" value="1"/>
</dbReference>
<evidence type="ECO:0000256" key="2">
    <source>
        <dbReference type="ARBA" id="ARBA00004141"/>
    </source>
</evidence>
<dbReference type="PANTHER" id="PTHR45528:SF8">
    <property type="entry name" value="HISTIDINE KINASE"/>
    <property type="match status" value="1"/>
</dbReference>
<dbReference type="SMART" id="SM00388">
    <property type="entry name" value="HisKA"/>
    <property type="match status" value="1"/>
</dbReference>
<organism evidence="14 15">
    <name type="scientific">Clostridium ganghwense</name>
    <dbReference type="NCBI Taxonomy" id="312089"/>
    <lineage>
        <taxon>Bacteria</taxon>
        <taxon>Bacillati</taxon>
        <taxon>Bacillota</taxon>
        <taxon>Clostridia</taxon>
        <taxon>Eubacteriales</taxon>
        <taxon>Clostridiaceae</taxon>
        <taxon>Clostridium</taxon>
    </lineage>
</organism>
<dbReference type="SMART" id="SM00387">
    <property type="entry name" value="HATPase_c"/>
    <property type="match status" value="1"/>
</dbReference>
<gene>
    <name evidence="14" type="ORF">OXH55_10410</name>
</gene>
<reference evidence="14" key="1">
    <citation type="submission" date="2022-12" db="EMBL/GenBank/DDBJ databases">
        <authorList>
            <person name="Wang J."/>
        </authorList>
    </citation>
    <scope>NUCLEOTIDE SEQUENCE</scope>
    <source>
        <strain evidence="14">HY-42-06</strain>
    </source>
</reference>
<dbReference type="InterPro" id="IPR036097">
    <property type="entry name" value="HisK_dim/P_sf"/>
</dbReference>
<feature type="domain" description="HAMP" evidence="13">
    <location>
        <begin position="227"/>
        <end position="279"/>
    </location>
</feature>
<dbReference type="InterPro" id="IPR003660">
    <property type="entry name" value="HAMP_dom"/>
</dbReference>
<dbReference type="InterPro" id="IPR003594">
    <property type="entry name" value="HATPase_dom"/>
</dbReference>
<evidence type="ECO:0000256" key="6">
    <source>
        <dbReference type="ARBA" id="ARBA00022692"/>
    </source>
</evidence>
<comment type="subcellular location">
    <subcellularLocation>
        <location evidence="2">Membrane</location>
        <topology evidence="2">Multi-pass membrane protein</topology>
    </subcellularLocation>
</comment>
<dbReference type="SUPFAM" id="SSF47384">
    <property type="entry name" value="Homodimeric domain of signal transducing histidine kinase"/>
    <property type="match status" value="1"/>
</dbReference>
<dbReference type="SMART" id="SM00304">
    <property type="entry name" value="HAMP"/>
    <property type="match status" value="1"/>
</dbReference>
<dbReference type="Pfam" id="PF00512">
    <property type="entry name" value="HisKA"/>
    <property type="match status" value="1"/>
</dbReference>
<dbReference type="InterPro" id="IPR036890">
    <property type="entry name" value="HATPase_C_sf"/>
</dbReference>
<keyword evidence="14" id="KW-0067">ATP-binding</keyword>